<dbReference type="KEGG" id="boz:DBV39_00035"/>
<dbReference type="EMBL" id="CP028901">
    <property type="protein sequence ID" value="AWB32359.1"/>
    <property type="molecule type" value="Genomic_DNA"/>
</dbReference>
<dbReference type="Proteomes" id="UP000244571">
    <property type="component" value="Chromosome"/>
</dbReference>
<feature type="region of interest" description="Disordered" evidence="1">
    <location>
        <begin position="103"/>
        <end position="189"/>
    </location>
</feature>
<proteinExistence type="predicted"/>
<protein>
    <submittedName>
        <fullName evidence="2">Uncharacterized protein</fullName>
    </submittedName>
</protein>
<evidence type="ECO:0000256" key="1">
    <source>
        <dbReference type="SAM" id="MobiDB-lite"/>
    </source>
</evidence>
<keyword evidence="3" id="KW-1185">Reference proteome</keyword>
<organism evidence="2 3">
    <name type="scientific">Orrella marina</name>
    <dbReference type="NCBI Taxonomy" id="2163011"/>
    <lineage>
        <taxon>Bacteria</taxon>
        <taxon>Pseudomonadati</taxon>
        <taxon>Pseudomonadota</taxon>
        <taxon>Betaproteobacteria</taxon>
        <taxon>Burkholderiales</taxon>
        <taxon>Alcaligenaceae</taxon>
        <taxon>Orrella</taxon>
    </lineage>
</organism>
<name>A0A2R4XF45_9BURK</name>
<dbReference type="AlphaFoldDB" id="A0A2R4XF45"/>
<feature type="compositionally biased region" description="Basic and acidic residues" evidence="1">
    <location>
        <begin position="124"/>
        <end position="145"/>
    </location>
</feature>
<evidence type="ECO:0000313" key="2">
    <source>
        <dbReference type="EMBL" id="AWB32359.1"/>
    </source>
</evidence>
<sequence>MKGTSIMTTRSTKSMPWFRMWNEGVDDEKLRLLAFEDRWHFVALLCCKSQGVIPDVDTPTDNLTRRKVAVKLGLEMRAFEEAMRRISEVGLIDAETLQPLAWEKRQARSDADPTAAERKRRQRQKEAAEPKDRDMSRESHAHVTRDASVTYTVTSRKSHASVTPLEVEEDKEKEYSVPIGTGGEPPDCAPDEMTKEQLWAASKSMLEAAGMKKAQCGAFVGALVKKYGEDATKAALSAALLEQPADPASYLTAACQHAAGQRRHEPVNKQQALEQRNREVAMKLAARAA</sequence>
<evidence type="ECO:0000313" key="3">
    <source>
        <dbReference type="Proteomes" id="UP000244571"/>
    </source>
</evidence>
<accession>A0A2R4XF45</accession>
<feature type="compositionally biased region" description="Basic and acidic residues" evidence="1">
    <location>
        <begin position="103"/>
        <end position="117"/>
    </location>
</feature>
<gene>
    <name evidence="2" type="ORF">DBV39_00035</name>
</gene>
<reference evidence="2 3" key="1">
    <citation type="submission" date="2018-04" db="EMBL/GenBank/DDBJ databases">
        <title>Bordetella sp. HZ20 isolated from seawater.</title>
        <authorList>
            <person name="Sun C."/>
        </authorList>
    </citation>
    <scope>NUCLEOTIDE SEQUENCE [LARGE SCALE GENOMIC DNA]</scope>
    <source>
        <strain evidence="2 3">HZ20</strain>
    </source>
</reference>